<protein>
    <submittedName>
        <fullName evidence="8">Heme ABC exporter ATP-binding protein CcmA</fullName>
    </submittedName>
</protein>
<dbReference type="InterPro" id="IPR005895">
    <property type="entry name" value="ABC_transptr_haem_export_CcmA"/>
</dbReference>
<evidence type="ECO:0000259" key="7">
    <source>
        <dbReference type="PROSITE" id="PS50893"/>
    </source>
</evidence>
<dbReference type="SMART" id="SM00382">
    <property type="entry name" value="AAA"/>
    <property type="match status" value="1"/>
</dbReference>
<keyword evidence="1" id="KW-0813">Transport</keyword>
<dbReference type="InterPro" id="IPR003593">
    <property type="entry name" value="AAA+_ATPase"/>
</dbReference>
<evidence type="ECO:0000256" key="6">
    <source>
        <dbReference type="ARBA" id="ARBA00023136"/>
    </source>
</evidence>
<keyword evidence="9" id="KW-1185">Reference proteome</keyword>
<dbReference type="InterPro" id="IPR003439">
    <property type="entry name" value="ABC_transporter-like_ATP-bd"/>
</dbReference>
<keyword evidence="3" id="KW-0201">Cytochrome c-type biogenesis</keyword>
<dbReference type="GO" id="GO:0022857">
    <property type="term" value="F:transmembrane transporter activity"/>
    <property type="evidence" value="ECO:0007669"/>
    <property type="project" value="InterPro"/>
</dbReference>
<gene>
    <name evidence="8" type="ORF">CHH28_16870</name>
</gene>
<dbReference type="RefSeq" id="WP_094061415.1">
    <property type="nucleotide sequence ID" value="NZ_CP022530.1"/>
</dbReference>
<accession>A0A222FNY1</accession>
<dbReference type="SUPFAM" id="SSF52540">
    <property type="entry name" value="P-loop containing nucleoside triphosphate hydrolases"/>
    <property type="match status" value="1"/>
</dbReference>
<keyword evidence="6" id="KW-0472">Membrane</keyword>
<dbReference type="NCBIfam" id="TIGR01189">
    <property type="entry name" value="ccmA"/>
    <property type="match status" value="1"/>
</dbReference>
<evidence type="ECO:0000256" key="5">
    <source>
        <dbReference type="ARBA" id="ARBA00022967"/>
    </source>
</evidence>
<evidence type="ECO:0000256" key="3">
    <source>
        <dbReference type="ARBA" id="ARBA00022748"/>
    </source>
</evidence>
<dbReference type="InterPro" id="IPR027417">
    <property type="entry name" value="P-loop_NTPase"/>
</dbReference>
<dbReference type="GO" id="GO:0005524">
    <property type="term" value="F:ATP binding"/>
    <property type="evidence" value="ECO:0007669"/>
    <property type="project" value="UniProtKB-KW"/>
</dbReference>
<proteinExistence type="predicted"/>
<evidence type="ECO:0000313" key="9">
    <source>
        <dbReference type="Proteomes" id="UP000202440"/>
    </source>
</evidence>
<dbReference type="Pfam" id="PF00005">
    <property type="entry name" value="ABC_tran"/>
    <property type="match status" value="1"/>
</dbReference>
<dbReference type="Proteomes" id="UP000202440">
    <property type="component" value="Chromosome"/>
</dbReference>
<keyword evidence="2" id="KW-0547">Nucleotide-binding</keyword>
<dbReference type="EMBL" id="CP022530">
    <property type="protein sequence ID" value="ASP40246.1"/>
    <property type="molecule type" value="Genomic_DNA"/>
</dbReference>
<dbReference type="KEGG" id="bsan:CHH28_16870"/>
<reference evidence="8 9" key="1">
    <citation type="submission" date="2017-07" db="EMBL/GenBank/DDBJ databases">
        <title>Annotated genome sequence of Bacterioplanes sanyensis isolated from Red Sea.</title>
        <authorList>
            <person name="Rehman Z.U."/>
        </authorList>
    </citation>
    <scope>NUCLEOTIDE SEQUENCE [LARGE SCALE GENOMIC DNA]</scope>
    <source>
        <strain evidence="8 9">NV9</strain>
    </source>
</reference>
<keyword evidence="4 8" id="KW-0067">ATP-binding</keyword>
<evidence type="ECO:0000256" key="2">
    <source>
        <dbReference type="ARBA" id="ARBA00022741"/>
    </source>
</evidence>
<name>A0A222FNY1_9GAMM</name>
<dbReference type="OrthoDB" id="9800654at2"/>
<keyword evidence="5" id="KW-1278">Translocase</keyword>
<dbReference type="InterPro" id="IPR017871">
    <property type="entry name" value="ABC_transporter-like_CS"/>
</dbReference>
<evidence type="ECO:0000256" key="1">
    <source>
        <dbReference type="ARBA" id="ARBA00022448"/>
    </source>
</evidence>
<organism evidence="8 9">
    <name type="scientific">Bacterioplanes sanyensis</name>
    <dbReference type="NCBI Taxonomy" id="1249553"/>
    <lineage>
        <taxon>Bacteria</taxon>
        <taxon>Pseudomonadati</taxon>
        <taxon>Pseudomonadota</taxon>
        <taxon>Gammaproteobacteria</taxon>
        <taxon>Oceanospirillales</taxon>
        <taxon>Oceanospirillaceae</taxon>
        <taxon>Bacterioplanes</taxon>
    </lineage>
</organism>
<dbReference type="AlphaFoldDB" id="A0A222FNY1"/>
<dbReference type="PANTHER" id="PTHR43499">
    <property type="entry name" value="ABC TRANSPORTER I FAMILY MEMBER 1"/>
    <property type="match status" value="1"/>
</dbReference>
<sequence length="216" mass="23799">MPSQAPFELHATGLCCERDDRMLFQNFDLTVTTGAMVQLAGPNGAGKTTLLRILAGLNHDFDGEVRFAGHELSEVYSDYAQQRLYMGHLAAVKKSLTALENLRWLTAQWQLADADLIDALEAVELAGYEDTPCQQLSAGQQRRVSLARLLVVPTPLWILDEPFTALDKQGVAWLEQRICEHVSAGGMVIITSHHALHAVPGLRVIDLDQWAPEVCA</sequence>
<dbReference type="PANTHER" id="PTHR43499:SF1">
    <property type="entry name" value="ABC TRANSPORTER I FAMILY MEMBER 1"/>
    <property type="match status" value="1"/>
</dbReference>
<dbReference type="GO" id="GO:0017004">
    <property type="term" value="P:cytochrome complex assembly"/>
    <property type="evidence" value="ECO:0007669"/>
    <property type="project" value="UniProtKB-KW"/>
</dbReference>
<evidence type="ECO:0000313" key="8">
    <source>
        <dbReference type="EMBL" id="ASP40246.1"/>
    </source>
</evidence>
<dbReference type="Gene3D" id="3.40.50.300">
    <property type="entry name" value="P-loop containing nucleotide triphosphate hydrolases"/>
    <property type="match status" value="1"/>
</dbReference>
<dbReference type="NCBIfam" id="NF010061">
    <property type="entry name" value="PRK13538.1"/>
    <property type="match status" value="1"/>
</dbReference>
<feature type="domain" description="ABC transporter" evidence="7">
    <location>
        <begin position="9"/>
        <end position="216"/>
    </location>
</feature>
<dbReference type="PROSITE" id="PS50893">
    <property type="entry name" value="ABC_TRANSPORTER_2"/>
    <property type="match status" value="1"/>
</dbReference>
<evidence type="ECO:0000256" key="4">
    <source>
        <dbReference type="ARBA" id="ARBA00022840"/>
    </source>
</evidence>
<dbReference type="PROSITE" id="PS00211">
    <property type="entry name" value="ABC_TRANSPORTER_1"/>
    <property type="match status" value="1"/>
</dbReference>
<dbReference type="GO" id="GO:0016887">
    <property type="term" value="F:ATP hydrolysis activity"/>
    <property type="evidence" value="ECO:0007669"/>
    <property type="project" value="InterPro"/>
</dbReference>